<evidence type="ECO:0000313" key="2">
    <source>
        <dbReference type="EMBL" id="BAJ91756.1"/>
    </source>
</evidence>
<protein>
    <submittedName>
        <fullName evidence="2">Predicted protein</fullName>
    </submittedName>
</protein>
<accession>F2D9I5</accession>
<reference evidence="2" key="1">
    <citation type="journal article" date="2011" name="Plant Physiol.">
        <title>Comprehensive sequence analysis of 24,783 barley full-length cDNAs derived from 12 clone libraries.</title>
        <authorList>
            <person name="Matsumoto T."/>
            <person name="Tanaka T."/>
            <person name="Sakai H."/>
            <person name="Amano N."/>
            <person name="Kanamori H."/>
            <person name="Kurita K."/>
            <person name="Kikuta A."/>
            <person name="Kamiya K."/>
            <person name="Yamamoto M."/>
            <person name="Ikawa H."/>
            <person name="Fujii N."/>
            <person name="Hori K."/>
            <person name="Itoh T."/>
            <person name="Sato K."/>
        </authorList>
    </citation>
    <scope>NUCLEOTIDE SEQUENCE</scope>
</reference>
<proteinExistence type="evidence at transcript level"/>
<feature type="region of interest" description="Disordered" evidence="1">
    <location>
        <begin position="1"/>
        <end position="29"/>
    </location>
</feature>
<organism evidence="2">
    <name type="scientific">Hordeum vulgare subsp. vulgare</name>
    <name type="common">Domesticated barley</name>
    <dbReference type="NCBI Taxonomy" id="112509"/>
    <lineage>
        <taxon>Eukaryota</taxon>
        <taxon>Viridiplantae</taxon>
        <taxon>Streptophyta</taxon>
        <taxon>Embryophyta</taxon>
        <taxon>Tracheophyta</taxon>
        <taxon>Spermatophyta</taxon>
        <taxon>Magnoliopsida</taxon>
        <taxon>Liliopsida</taxon>
        <taxon>Poales</taxon>
        <taxon>Poaceae</taxon>
        <taxon>BOP clade</taxon>
        <taxon>Pooideae</taxon>
        <taxon>Triticodae</taxon>
        <taxon>Triticeae</taxon>
        <taxon>Hordeinae</taxon>
        <taxon>Hordeum</taxon>
    </lineage>
</organism>
<name>F2D9I5_HORVV</name>
<dbReference type="AlphaFoldDB" id="F2D9I5"/>
<sequence>MALAAKAEAPVRPVRLSARHSSTPRKDRCFPGCEGRRPYSGCVRRTQAEVPEGYRLLIDALAGQT</sequence>
<dbReference type="EMBL" id="AK360547">
    <property type="protein sequence ID" value="BAJ91756.1"/>
    <property type="molecule type" value="mRNA"/>
</dbReference>
<evidence type="ECO:0000256" key="1">
    <source>
        <dbReference type="SAM" id="MobiDB-lite"/>
    </source>
</evidence>